<accession>A0A9P8QBZ1</accession>
<evidence type="ECO:0000313" key="1">
    <source>
        <dbReference type="EMBL" id="KAH3686712.1"/>
    </source>
</evidence>
<dbReference type="AlphaFoldDB" id="A0A9P8QBZ1"/>
<gene>
    <name evidence="1" type="ORF">WICPIJ_002313</name>
</gene>
<reference evidence="1" key="2">
    <citation type="submission" date="2021-01" db="EMBL/GenBank/DDBJ databases">
        <authorList>
            <person name="Schikora-Tamarit M.A."/>
        </authorList>
    </citation>
    <scope>NUCLEOTIDE SEQUENCE</scope>
    <source>
        <strain evidence="1">CBS2887</strain>
    </source>
</reference>
<evidence type="ECO:0000313" key="2">
    <source>
        <dbReference type="Proteomes" id="UP000774326"/>
    </source>
</evidence>
<dbReference type="EMBL" id="JAEUBG010001249">
    <property type="protein sequence ID" value="KAH3686712.1"/>
    <property type="molecule type" value="Genomic_DNA"/>
</dbReference>
<name>A0A9P8QBZ1_WICPI</name>
<comment type="caution">
    <text evidence="1">The sequence shown here is derived from an EMBL/GenBank/DDBJ whole genome shotgun (WGS) entry which is preliminary data.</text>
</comment>
<reference evidence="1" key="1">
    <citation type="journal article" date="2021" name="Open Biol.">
        <title>Shared evolutionary footprints suggest mitochondrial oxidative damage underlies multiple complex I losses in fungi.</title>
        <authorList>
            <person name="Schikora-Tamarit M.A."/>
            <person name="Marcet-Houben M."/>
            <person name="Nosek J."/>
            <person name="Gabaldon T."/>
        </authorList>
    </citation>
    <scope>NUCLEOTIDE SEQUENCE</scope>
    <source>
        <strain evidence="1">CBS2887</strain>
    </source>
</reference>
<sequence length="86" mass="9854">MLNIIELLTIDAIIIADVEKFFKIEMPLWFFLHALRWSYSGVKHHPKPIFLIKGSTITEQMAAAMFLKQLAMATLVAGWVLEHSVK</sequence>
<keyword evidence="2" id="KW-1185">Reference proteome</keyword>
<dbReference type="Proteomes" id="UP000774326">
    <property type="component" value="Unassembled WGS sequence"/>
</dbReference>
<organism evidence="1 2">
    <name type="scientific">Wickerhamomyces pijperi</name>
    <name type="common">Yeast</name>
    <name type="synonym">Pichia pijperi</name>
    <dbReference type="NCBI Taxonomy" id="599730"/>
    <lineage>
        <taxon>Eukaryota</taxon>
        <taxon>Fungi</taxon>
        <taxon>Dikarya</taxon>
        <taxon>Ascomycota</taxon>
        <taxon>Saccharomycotina</taxon>
        <taxon>Saccharomycetes</taxon>
        <taxon>Phaffomycetales</taxon>
        <taxon>Wickerhamomycetaceae</taxon>
        <taxon>Wickerhamomyces</taxon>
    </lineage>
</organism>
<protein>
    <submittedName>
        <fullName evidence="1">Uncharacterized protein</fullName>
    </submittedName>
</protein>
<proteinExistence type="predicted"/>